<dbReference type="PANTHER" id="PTHR43708:SF1">
    <property type="entry name" value="GALACTOSE_LACTOSE METABOLISM REGULATORY PROTEIN GAL80"/>
    <property type="match status" value="1"/>
</dbReference>
<proteinExistence type="predicted"/>
<sequence length="420" mass="45660">MAPIRIGFIGLSAKGSWGSTAHLPYLRDTSKYLITALLNSSAESAQAAIAEHKLPSTTKAYGDAAAFAADPDIDLVVCSVRVDRHFGVLRPVLQQSRSVKAVYCEWPLGANLAEAEELAALAKSRGVRTLVGLQGRRTPVALKVKELLDAGRVGDVLSVDVTASGYNFGAEDMVDLGFLNDRKTGGNMVTIHFSHCKGDFSAWHVSSPDAYFCPDFDTVNQAVGQLSSFSSILATKRPTVNLRDKGLAYKPGPSDPPAKIVETISRDTPDQILIQGNLASGALLSYHLRGGQEFPGTPGSVWTIYGSTGEIRVTTPSPHLHIGGPGQTLQVHNHKTGEVESLSTEAGDEWDQKEYPWPARNVARLYESLAEEGRESEYADWEEAVVRHRLVDELYWREKKGNGHIPAQYISDTYGESLEL</sequence>
<dbReference type="Gene3D" id="3.40.50.720">
    <property type="entry name" value="NAD(P)-binding Rossmann-like Domain"/>
    <property type="match status" value="1"/>
</dbReference>
<comment type="caution">
    <text evidence="3">The sequence shown here is derived from an EMBL/GenBank/DDBJ whole genome shotgun (WGS) entry which is preliminary data.</text>
</comment>
<keyword evidence="4" id="KW-1185">Reference proteome</keyword>
<dbReference type="InterPro" id="IPR000683">
    <property type="entry name" value="Gfo/Idh/MocA-like_OxRdtase_N"/>
</dbReference>
<dbReference type="Proteomes" id="UP001521116">
    <property type="component" value="Unassembled WGS sequence"/>
</dbReference>
<evidence type="ECO:0000313" key="3">
    <source>
        <dbReference type="EMBL" id="KAL1627303.1"/>
    </source>
</evidence>
<feature type="domain" description="Gal80p-like C-terminal" evidence="2">
    <location>
        <begin position="139"/>
        <end position="196"/>
    </location>
</feature>
<dbReference type="InterPro" id="IPR036291">
    <property type="entry name" value="NAD(P)-bd_dom_sf"/>
</dbReference>
<evidence type="ECO:0000259" key="1">
    <source>
        <dbReference type="Pfam" id="PF01408"/>
    </source>
</evidence>
<dbReference type="SUPFAM" id="SSF51735">
    <property type="entry name" value="NAD(P)-binding Rossmann-fold domains"/>
    <property type="match status" value="1"/>
</dbReference>
<gene>
    <name evidence="3" type="primary">GAL80</name>
    <name evidence="3" type="ORF">SLS56_006438</name>
</gene>
<dbReference type="SUPFAM" id="SSF55347">
    <property type="entry name" value="Glyceraldehyde-3-phosphate dehydrogenase-like, C-terminal domain"/>
    <property type="match status" value="1"/>
</dbReference>
<dbReference type="InterPro" id="IPR051317">
    <property type="entry name" value="Gfo/Idh/MocA_oxidoreduct"/>
</dbReference>
<feature type="domain" description="Gal80p-like C-terminal" evidence="2">
    <location>
        <begin position="217"/>
        <end position="314"/>
    </location>
</feature>
<dbReference type="Pfam" id="PF22685">
    <property type="entry name" value="Gal80p_C-like"/>
    <property type="match status" value="2"/>
</dbReference>
<name>A0ABR3SRS4_9PEZI</name>
<dbReference type="InterPro" id="IPR055080">
    <property type="entry name" value="Gal80p-like_C"/>
</dbReference>
<evidence type="ECO:0000259" key="2">
    <source>
        <dbReference type="Pfam" id="PF22685"/>
    </source>
</evidence>
<dbReference type="Gene3D" id="3.30.360.10">
    <property type="entry name" value="Dihydrodipicolinate Reductase, domain 2"/>
    <property type="match status" value="1"/>
</dbReference>
<feature type="domain" description="Gfo/Idh/MocA-like oxidoreductase N-terminal" evidence="1">
    <location>
        <begin position="4"/>
        <end position="132"/>
    </location>
</feature>
<dbReference type="PANTHER" id="PTHR43708">
    <property type="entry name" value="CONSERVED EXPRESSED OXIDOREDUCTASE (EUROFUNG)"/>
    <property type="match status" value="1"/>
</dbReference>
<organism evidence="3 4">
    <name type="scientific">Neofusicoccum ribis</name>
    <dbReference type="NCBI Taxonomy" id="45134"/>
    <lineage>
        <taxon>Eukaryota</taxon>
        <taxon>Fungi</taxon>
        <taxon>Dikarya</taxon>
        <taxon>Ascomycota</taxon>
        <taxon>Pezizomycotina</taxon>
        <taxon>Dothideomycetes</taxon>
        <taxon>Dothideomycetes incertae sedis</taxon>
        <taxon>Botryosphaeriales</taxon>
        <taxon>Botryosphaeriaceae</taxon>
        <taxon>Neofusicoccum</taxon>
    </lineage>
</organism>
<reference evidence="3 4" key="1">
    <citation type="submission" date="2024-02" db="EMBL/GenBank/DDBJ databases">
        <title>De novo assembly and annotation of 12 fungi associated with fruit tree decline syndrome in Ontario, Canada.</title>
        <authorList>
            <person name="Sulman M."/>
            <person name="Ellouze W."/>
            <person name="Ilyukhin E."/>
        </authorList>
    </citation>
    <scope>NUCLEOTIDE SEQUENCE [LARGE SCALE GENOMIC DNA]</scope>
    <source>
        <strain evidence="3 4">M1-105</strain>
    </source>
</reference>
<dbReference type="Pfam" id="PF01408">
    <property type="entry name" value="GFO_IDH_MocA"/>
    <property type="match status" value="1"/>
</dbReference>
<protein>
    <submittedName>
        <fullName evidence="3">Transcription regulator gal80</fullName>
    </submittedName>
</protein>
<accession>A0ABR3SRS4</accession>
<evidence type="ECO:0000313" key="4">
    <source>
        <dbReference type="Proteomes" id="UP001521116"/>
    </source>
</evidence>
<dbReference type="EMBL" id="JAJVDC020000073">
    <property type="protein sequence ID" value="KAL1627303.1"/>
    <property type="molecule type" value="Genomic_DNA"/>
</dbReference>